<accession>M3B8B3</accession>
<dbReference type="VEuPathDB" id="FungiDB:MYCFIDRAFT_88524"/>
<dbReference type="FunFam" id="1.10.238.10:FF:000181">
    <property type="entry name" value="CALML5 isoform 1"/>
    <property type="match status" value="1"/>
</dbReference>
<organism evidence="6 7">
    <name type="scientific">Pseudocercospora fijiensis (strain CIRAD86)</name>
    <name type="common">Black leaf streak disease fungus</name>
    <name type="synonym">Mycosphaerella fijiensis</name>
    <dbReference type="NCBI Taxonomy" id="383855"/>
    <lineage>
        <taxon>Eukaryota</taxon>
        <taxon>Fungi</taxon>
        <taxon>Dikarya</taxon>
        <taxon>Ascomycota</taxon>
        <taxon>Pezizomycotina</taxon>
        <taxon>Dothideomycetes</taxon>
        <taxon>Dothideomycetidae</taxon>
        <taxon>Mycosphaerellales</taxon>
        <taxon>Mycosphaerellaceae</taxon>
        <taxon>Pseudocercospora</taxon>
    </lineage>
</organism>
<dbReference type="PROSITE" id="PS00018">
    <property type="entry name" value="EF_HAND_1"/>
    <property type="match status" value="4"/>
</dbReference>
<evidence type="ECO:0000313" key="7">
    <source>
        <dbReference type="Proteomes" id="UP000016932"/>
    </source>
</evidence>
<feature type="domain" description="EF-hand" evidence="5">
    <location>
        <begin position="80"/>
        <end position="115"/>
    </location>
</feature>
<feature type="domain" description="EF-hand" evidence="5">
    <location>
        <begin position="43"/>
        <end position="78"/>
    </location>
</feature>
<dbReference type="RefSeq" id="XP_007923134.1">
    <property type="nucleotide sequence ID" value="XM_007924943.1"/>
</dbReference>
<sequence>MEKLSAQEKAHFKDAFALFDKNGDGEISAAELGEVMRSLGLKPTDQELQDMLQEVDADNSGSIDLNEFMTMMSHRATDVDTEEELRQAFNVFDRDGSGTISVTELRDMLKALGDNLTDAEVDQIMKTADTDGDKTISFEEFKKIMEDST</sequence>
<evidence type="ECO:0000256" key="3">
    <source>
        <dbReference type="ARBA" id="ARBA00022737"/>
    </source>
</evidence>
<dbReference type="InterPro" id="IPR018247">
    <property type="entry name" value="EF_Hand_1_Ca_BS"/>
</dbReference>
<dbReference type="Proteomes" id="UP000016932">
    <property type="component" value="Unassembled WGS sequence"/>
</dbReference>
<dbReference type="GO" id="GO:0005509">
    <property type="term" value="F:calcium ion binding"/>
    <property type="evidence" value="ECO:0007669"/>
    <property type="project" value="InterPro"/>
</dbReference>
<feature type="domain" description="EF-hand" evidence="5">
    <location>
        <begin position="7"/>
        <end position="42"/>
    </location>
</feature>
<proteinExistence type="predicted"/>
<dbReference type="FunFam" id="1.10.238.10:FF:000251">
    <property type="entry name" value="Calmodulin-related protein 97A"/>
    <property type="match status" value="1"/>
</dbReference>
<dbReference type="HOGENOM" id="CLU_061288_2_0_1"/>
<dbReference type="PANTHER" id="PTHR23048:SF0">
    <property type="entry name" value="CALMODULIN LIKE 3"/>
    <property type="match status" value="1"/>
</dbReference>
<dbReference type="InterPro" id="IPR002048">
    <property type="entry name" value="EF_hand_dom"/>
</dbReference>
<dbReference type="InterPro" id="IPR050230">
    <property type="entry name" value="CALM/Myosin/TropC-like"/>
</dbReference>
<evidence type="ECO:0000259" key="5">
    <source>
        <dbReference type="PROSITE" id="PS50222"/>
    </source>
</evidence>
<dbReference type="InterPro" id="IPR011992">
    <property type="entry name" value="EF-hand-dom_pair"/>
</dbReference>
<evidence type="ECO:0000313" key="6">
    <source>
        <dbReference type="EMBL" id="EME85562.1"/>
    </source>
</evidence>
<dbReference type="AlphaFoldDB" id="M3B8B3"/>
<dbReference type="OrthoDB" id="26525at2759"/>
<name>M3B8B3_PSEFD</name>
<dbReference type="GO" id="GO:0016460">
    <property type="term" value="C:myosin II complex"/>
    <property type="evidence" value="ECO:0007669"/>
    <property type="project" value="TreeGrafter"/>
</dbReference>
<keyword evidence="2" id="KW-0479">Metal-binding</keyword>
<dbReference type="GeneID" id="19342714"/>
<dbReference type="PANTHER" id="PTHR23048">
    <property type="entry name" value="MYOSIN LIGHT CHAIN 1, 3"/>
    <property type="match status" value="1"/>
</dbReference>
<dbReference type="KEGG" id="pfj:MYCFIDRAFT_88524"/>
<dbReference type="EMBL" id="KB446556">
    <property type="protein sequence ID" value="EME85562.1"/>
    <property type="molecule type" value="Genomic_DNA"/>
</dbReference>
<feature type="domain" description="EF-hand" evidence="5">
    <location>
        <begin position="116"/>
        <end position="149"/>
    </location>
</feature>
<dbReference type="PROSITE" id="PS50222">
    <property type="entry name" value="EF_HAND_2"/>
    <property type="match status" value="4"/>
</dbReference>
<dbReference type="SMART" id="SM00054">
    <property type="entry name" value="EFh"/>
    <property type="match status" value="4"/>
</dbReference>
<evidence type="ECO:0000256" key="4">
    <source>
        <dbReference type="ARBA" id="ARBA00022837"/>
    </source>
</evidence>
<gene>
    <name evidence="6" type="ORF">MYCFIDRAFT_88524</name>
</gene>
<keyword evidence="7" id="KW-1185">Reference proteome</keyword>
<dbReference type="SUPFAM" id="SSF47473">
    <property type="entry name" value="EF-hand"/>
    <property type="match status" value="1"/>
</dbReference>
<reference evidence="6 7" key="1">
    <citation type="journal article" date="2012" name="PLoS Pathog.">
        <title>Diverse lifestyles and strategies of plant pathogenesis encoded in the genomes of eighteen Dothideomycetes fungi.</title>
        <authorList>
            <person name="Ohm R.A."/>
            <person name="Feau N."/>
            <person name="Henrissat B."/>
            <person name="Schoch C.L."/>
            <person name="Horwitz B.A."/>
            <person name="Barry K.W."/>
            <person name="Condon B.J."/>
            <person name="Copeland A.C."/>
            <person name="Dhillon B."/>
            <person name="Glaser F."/>
            <person name="Hesse C.N."/>
            <person name="Kosti I."/>
            <person name="LaButti K."/>
            <person name="Lindquist E.A."/>
            <person name="Lucas S."/>
            <person name="Salamov A.A."/>
            <person name="Bradshaw R.E."/>
            <person name="Ciuffetti L."/>
            <person name="Hamelin R.C."/>
            <person name="Kema G.H.J."/>
            <person name="Lawrence C."/>
            <person name="Scott J.A."/>
            <person name="Spatafora J.W."/>
            <person name="Turgeon B.G."/>
            <person name="de Wit P.J.G.M."/>
            <person name="Zhong S."/>
            <person name="Goodwin S.B."/>
            <person name="Grigoriev I.V."/>
        </authorList>
    </citation>
    <scope>NUCLEOTIDE SEQUENCE [LARGE SCALE GENOMIC DNA]</scope>
    <source>
        <strain evidence="6 7">CIRAD86</strain>
    </source>
</reference>
<dbReference type="Gene3D" id="1.10.238.10">
    <property type="entry name" value="EF-hand"/>
    <property type="match status" value="3"/>
</dbReference>
<dbReference type="eggNOG" id="KOG0027">
    <property type="taxonomic scope" value="Eukaryota"/>
</dbReference>
<dbReference type="STRING" id="383855.M3B8B3"/>
<keyword evidence="4" id="KW-0106">Calcium</keyword>
<dbReference type="Pfam" id="PF13499">
    <property type="entry name" value="EF-hand_7"/>
    <property type="match status" value="2"/>
</dbReference>
<evidence type="ECO:0000256" key="2">
    <source>
        <dbReference type="ARBA" id="ARBA00022723"/>
    </source>
</evidence>
<evidence type="ECO:0000256" key="1">
    <source>
        <dbReference type="ARBA" id="ARBA00020786"/>
    </source>
</evidence>
<keyword evidence="3" id="KW-0677">Repeat</keyword>
<protein>
    <recommendedName>
        <fullName evidence="1">Calmodulin</fullName>
    </recommendedName>
</protein>